<evidence type="ECO:0000313" key="1">
    <source>
        <dbReference type="EMBL" id="KAJ0025577.1"/>
    </source>
</evidence>
<accession>A0ACC0XY83</accession>
<protein>
    <submittedName>
        <fullName evidence="1">Uncharacterized protein</fullName>
    </submittedName>
</protein>
<organism evidence="1 2">
    <name type="scientific">Pistacia integerrima</name>
    <dbReference type="NCBI Taxonomy" id="434235"/>
    <lineage>
        <taxon>Eukaryota</taxon>
        <taxon>Viridiplantae</taxon>
        <taxon>Streptophyta</taxon>
        <taxon>Embryophyta</taxon>
        <taxon>Tracheophyta</taxon>
        <taxon>Spermatophyta</taxon>
        <taxon>Magnoliopsida</taxon>
        <taxon>eudicotyledons</taxon>
        <taxon>Gunneridae</taxon>
        <taxon>Pentapetalae</taxon>
        <taxon>rosids</taxon>
        <taxon>malvids</taxon>
        <taxon>Sapindales</taxon>
        <taxon>Anacardiaceae</taxon>
        <taxon>Pistacia</taxon>
    </lineage>
</organism>
<name>A0ACC0XY83_9ROSI</name>
<evidence type="ECO:0000313" key="2">
    <source>
        <dbReference type="Proteomes" id="UP001163603"/>
    </source>
</evidence>
<keyword evidence="2" id="KW-1185">Reference proteome</keyword>
<gene>
    <name evidence="1" type="ORF">Pint_08934</name>
</gene>
<comment type="caution">
    <text evidence="1">The sequence shown here is derived from an EMBL/GenBank/DDBJ whole genome shotgun (WGS) entry which is preliminary data.</text>
</comment>
<proteinExistence type="predicted"/>
<dbReference type="EMBL" id="CM047745">
    <property type="protein sequence ID" value="KAJ0025577.1"/>
    <property type="molecule type" value="Genomic_DNA"/>
</dbReference>
<dbReference type="Proteomes" id="UP001163603">
    <property type="component" value="Chromosome 10"/>
</dbReference>
<reference evidence="2" key="1">
    <citation type="journal article" date="2023" name="G3 (Bethesda)">
        <title>Genome assembly and association tests identify interacting loci associated with vigor, precocity, and sex in interspecific pistachio rootstocks.</title>
        <authorList>
            <person name="Palmer W."/>
            <person name="Jacygrad E."/>
            <person name="Sagayaradj S."/>
            <person name="Cavanaugh K."/>
            <person name="Han R."/>
            <person name="Bertier L."/>
            <person name="Beede B."/>
            <person name="Kafkas S."/>
            <person name="Golino D."/>
            <person name="Preece J."/>
            <person name="Michelmore R."/>
        </authorList>
    </citation>
    <scope>NUCLEOTIDE SEQUENCE [LARGE SCALE GENOMIC DNA]</scope>
</reference>
<sequence>MAKRLKLKLSRVIPSLQFCRSKHPSTYAQTPLPALYRLSPFNPKTFDITYPILPAPPPSTPEHPFVKRHVLPKAVSLGCGCLSGSCTPDLNVYSKLHETKHSTNIYDASSDSSVSPVWVNEKFKKKLRNKKEKKTKATVPSRDSGFFSSQEEDEYKETDTLISTSRSFSNDSSFEWDNSLKKKVNTNIKKIRRLRRYASKNYYKGSLSPDKSSILKRMIPCSVEGKVRESVAVVKKSEDPYEDFKRSMLEMILEKEMFEAKDLEELLQCFLSLNSRQYHRTIVDAFSYIWGVLFSDCSVQGQKISKLV</sequence>